<keyword evidence="3" id="KW-1185">Reference proteome</keyword>
<name>A0ABM1QKT2_CAMSA</name>
<protein>
    <submittedName>
        <fullName evidence="4">F-box/kelch-repeat protein At4g19865-like</fullName>
    </submittedName>
</protein>
<evidence type="ECO:0000313" key="3">
    <source>
        <dbReference type="Proteomes" id="UP000694864"/>
    </source>
</evidence>
<evidence type="ECO:0000259" key="2">
    <source>
        <dbReference type="SMART" id="SM00256"/>
    </source>
</evidence>
<gene>
    <name evidence="4" type="primary">LOC109127257</name>
</gene>
<dbReference type="CDD" id="cd22152">
    <property type="entry name" value="F-box_AtAFR-like"/>
    <property type="match status" value="1"/>
</dbReference>
<reference evidence="3" key="1">
    <citation type="journal article" date="2014" name="Nat. Commun.">
        <title>The emerging biofuel crop Camelina sativa retains a highly undifferentiated hexaploid genome structure.</title>
        <authorList>
            <person name="Kagale S."/>
            <person name="Koh C."/>
            <person name="Nixon J."/>
            <person name="Bollina V."/>
            <person name="Clarke W.E."/>
            <person name="Tuteja R."/>
            <person name="Spillane C."/>
            <person name="Robinson S.J."/>
            <person name="Links M.G."/>
            <person name="Clarke C."/>
            <person name="Higgins E.E."/>
            <person name="Huebert T."/>
            <person name="Sharpe A.G."/>
            <person name="Parkin I.A."/>
        </authorList>
    </citation>
    <scope>NUCLEOTIDE SEQUENCE [LARGE SCALE GENOMIC DNA]</scope>
    <source>
        <strain evidence="3">cv. DH55</strain>
    </source>
</reference>
<dbReference type="SUPFAM" id="SSF117281">
    <property type="entry name" value="Kelch motif"/>
    <property type="match status" value="1"/>
</dbReference>
<dbReference type="GeneID" id="109127257"/>
<dbReference type="InterPro" id="IPR050354">
    <property type="entry name" value="F-box/kelch-repeat_ARATH"/>
</dbReference>
<proteinExistence type="predicted"/>
<dbReference type="InterPro" id="IPR015915">
    <property type="entry name" value="Kelch-typ_b-propeller"/>
</dbReference>
<dbReference type="InterPro" id="IPR036047">
    <property type="entry name" value="F-box-like_dom_sf"/>
</dbReference>
<evidence type="ECO:0000256" key="1">
    <source>
        <dbReference type="SAM" id="MobiDB-lite"/>
    </source>
</evidence>
<accession>A0ABM1QKT2</accession>
<dbReference type="Pfam" id="PF00646">
    <property type="entry name" value="F-box"/>
    <property type="match status" value="1"/>
</dbReference>
<feature type="domain" description="F-box" evidence="2">
    <location>
        <begin position="37"/>
        <end position="77"/>
    </location>
</feature>
<evidence type="ECO:0000313" key="4">
    <source>
        <dbReference type="RefSeq" id="XP_019087370.1"/>
    </source>
</evidence>
<organism evidence="3 4">
    <name type="scientific">Camelina sativa</name>
    <name type="common">False flax</name>
    <name type="synonym">Myagrum sativum</name>
    <dbReference type="NCBI Taxonomy" id="90675"/>
    <lineage>
        <taxon>Eukaryota</taxon>
        <taxon>Viridiplantae</taxon>
        <taxon>Streptophyta</taxon>
        <taxon>Embryophyta</taxon>
        <taxon>Tracheophyta</taxon>
        <taxon>Spermatophyta</taxon>
        <taxon>Magnoliopsida</taxon>
        <taxon>eudicotyledons</taxon>
        <taxon>Gunneridae</taxon>
        <taxon>Pentapetalae</taxon>
        <taxon>rosids</taxon>
        <taxon>malvids</taxon>
        <taxon>Brassicales</taxon>
        <taxon>Brassicaceae</taxon>
        <taxon>Camelineae</taxon>
        <taxon>Camelina</taxon>
    </lineage>
</organism>
<dbReference type="Proteomes" id="UP000694864">
    <property type="component" value="Chromosome 11"/>
</dbReference>
<dbReference type="PANTHER" id="PTHR24414">
    <property type="entry name" value="F-BOX/KELCH-REPEAT PROTEIN SKIP4"/>
    <property type="match status" value="1"/>
</dbReference>
<dbReference type="Pfam" id="PF25210">
    <property type="entry name" value="Kelch_FKB95"/>
    <property type="match status" value="1"/>
</dbReference>
<feature type="region of interest" description="Disordered" evidence="1">
    <location>
        <begin position="1"/>
        <end position="33"/>
    </location>
</feature>
<dbReference type="InterPro" id="IPR057499">
    <property type="entry name" value="Kelch_FKB95"/>
</dbReference>
<reference evidence="4" key="2">
    <citation type="submission" date="2025-08" db="UniProtKB">
        <authorList>
            <consortium name="RefSeq"/>
        </authorList>
    </citation>
    <scope>IDENTIFICATION</scope>
    <source>
        <tissue evidence="4">Leaf</tissue>
    </source>
</reference>
<dbReference type="PANTHER" id="PTHR24414:SF91">
    <property type="entry name" value="(RAPE) HYPOTHETICAL PROTEIN"/>
    <property type="match status" value="1"/>
</dbReference>
<dbReference type="SMART" id="SM00256">
    <property type="entry name" value="FBOX"/>
    <property type="match status" value="1"/>
</dbReference>
<dbReference type="InterPro" id="IPR001810">
    <property type="entry name" value="F-box_dom"/>
</dbReference>
<dbReference type="Gene3D" id="2.120.10.80">
    <property type="entry name" value="Kelch-type beta propeller"/>
    <property type="match status" value="1"/>
</dbReference>
<dbReference type="InterPro" id="IPR006652">
    <property type="entry name" value="Kelch_1"/>
</dbReference>
<dbReference type="SMART" id="SM00612">
    <property type="entry name" value="Kelch"/>
    <property type="match status" value="2"/>
</dbReference>
<sequence>MNVQVELPEKKRKRKRKRKRTKKTSPSSSPPPSFSLLPDEILVSCLARVSSSYYPTLSIVSKSFRSILSSAEFKAARSHLGNTEQWLYVCLYDIRFHTHQRFRLLLNPNGNLPDSVIKKKKTTEQLLVPVTFNSSSNLPSVSTSTIAVGSEIYVIGGPVDYAPSSAVRVLDCCTHTWRDAPSMNIVRMNALASLHDGKIYVTGGGCLGVESCDEVFDIKAQTWERLPDPWGSELSYCDIKFGWKNVKGLDSLRLER</sequence>
<feature type="compositionally biased region" description="Basic residues" evidence="1">
    <location>
        <begin position="10"/>
        <end position="23"/>
    </location>
</feature>
<dbReference type="SUPFAM" id="SSF81383">
    <property type="entry name" value="F-box domain"/>
    <property type="match status" value="1"/>
</dbReference>
<dbReference type="RefSeq" id="XP_019087370.1">
    <property type="nucleotide sequence ID" value="XM_019231825.1"/>
</dbReference>